<keyword evidence="4" id="KW-1185">Reference proteome</keyword>
<evidence type="ECO:0000256" key="1">
    <source>
        <dbReference type="SAM" id="MobiDB-lite"/>
    </source>
</evidence>
<keyword evidence="2" id="KW-0812">Transmembrane</keyword>
<proteinExistence type="predicted"/>
<protein>
    <submittedName>
        <fullName evidence="3">Uncharacterized protein</fullName>
    </submittedName>
</protein>
<accession>A0A9P6CD32</accession>
<name>A0A9P6CD32_9AGAR</name>
<keyword evidence="2" id="KW-0472">Membrane</keyword>
<dbReference type="AlphaFoldDB" id="A0A9P6CD32"/>
<dbReference type="Proteomes" id="UP000807353">
    <property type="component" value="Unassembled WGS sequence"/>
</dbReference>
<reference evidence="3" key="1">
    <citation type="submission" date="2020-11" db="EMBL/GenBank/DDBJ databases">
        <authorList>
            <consortium name="DOE Joint Genome Institute"/>
            <person name="Ahrendt S."/>
            <person name="Riley R."/>
            <person name="Andreopoulos W."/>
            <person name="Labutti K."/>
            <person name="Pangilinan J."/>
            <person name="Ruiz-Duenas F.J."/>
            <person name="Barrasa J.M."/>
            <person name="Sanchez-Garcia M."/>
            <person name="Camarero S."/>
            <person name="Miyauchi S."/>
            <person name="Serrano A."/>
            <person name="Linde D."/>
            <person name="Babiker R."/>
            <person name="Drula E."/>
            <person name="Ayuso-Fernandez I."/>
            <person name="Pacheco R."/>
            <person name="Padilla G."/>
            <person name="Ferreira P."/>
            <person name="Barriuso J."/>
            <person name="Kellner H."/>
            <person name="Castanera R."/>
            <person name="Alfaro M."/>
            <person name="Ramirez L."/>
            <person name="Pisabarro A.G."/>
            <person name="Kuo A."/>
            <person name="Tritt A."/>
            <person name="Lipzen A."/>
            <person name="He G."/>
            <person name="Yan M."/>
            <person name="Ng V."/>
            <person name="Cullen D."/>
            <person name="Martin F."/>
            <person name="Rosso M.-N."/>
            <person name="Henrissat B."/>
            <person name="Hibbett D."/>
            <person name="Martinez A.T."/>
            <person name="Grigoriev I.V."/>
        </authorList>
    </citation>
    <scope>NUCLEOTIDE SEQUENCE</scope>
    <source>
        <strain evidence="3">CBS 247.69</strain>
    </source>
</reference>
<feature type="region of interest" description="Disordered" evidence="1">
    <location>
        <begin position="80"/>
        <end position="100"/>
    </location>
</feature>
<sequence length="100" mass="10552">MTGTIQALFWVAREFTTTVIISFVVLSALLDTLLKPSAASDISYAQLLQLVVACTAAVFACLACVMGVLYLVIPARAEKAHEPEDGLAGVEKREGAEGPV</sequence>
<organism evidence="3 4">
    <name type="scientific">Collybia nuda</name>
    <dbReference type="NCBI Taxonomy" id="64659"/>
    <lineage>
        <taxon>Eukaryota</taxon>
        <taxon>Fungi</taxon>
        <taxon>Dikarya</taxon>
        <taxon>Basidiomycota</taxon>
        <taxon>Agaricomycotina</taxon>
        <taxon>Agaricomycetes</taxon>
        <taxon>Agaricomycetidae</taxon>
        <taxon>Agaricales</taxon>
        <taxon>Tricholomatineae</taxon>
        <taxon>Clitocybaceae</taxon>
        <taxon>Collybia</taxon>
    </lineage>
</organism>
<feature type="transmembrane region" description="Helical" evidence="2">
    <location>
        <begin position="50"/>
        <end position="73"/>
    </location>
</feature>
<evidence type="ECO:0000256" key="2">
    <source>
        <dbReference type="SAM" id="Phobius"/>
    </source>
</evidence>
<dbReference type="EMBL" id="MU150410">
    <property type="protein sequence ID" value="KAF9456669.1"/>
    <property type="molecule type" value="Genomic_DNA"/>
</dbReference>
<evidence type="ECO:0000313" key="4">
    <source>
        <dbReference type="Proteomes" id="UP000807353"/>
    </source>
</evidence>
<evidence type="ECO:0000313" key="3">
    <source>
        <dbReference type="EMBL" id="KAF9456669.1"/>
    </source>
</evidence>
<keyword evidence="2" id="KW-1133">Transmembrane helix</keyword>
<feature type="transmembrane region" description="Helical" evidence="2">
    <location>
        <begin position="7"/>
        <end position="30"/>
    </location>
</feature>
<gene>
    <name evidence="3" type="ORF">BDZ94DRAFT_1314933</name>
</gene>
<comment type="caution">
    <text evidence="3">The sequence shown here is derived from an EMBL/GenBank/DDBJ whole genome shotgun (WGS) entry which is preliminary data.</text>
</comment>